<organism evidence="1 2">
    <name type="scientific">Erwinia phage PhiEaH1</name>
    <dbReference type="NCBI Taxonomy" id="1401669"/>
    <lineage>
        <taxon>Viruses</taxon>
        <taxon>Duplodnaviria</taxon>
        <taxon>Heunggongvirae</taxon>
        <taxon>Uroviricota</taxon>
        <taxon>Caudoviricetes</taxon>
        <taxon>Chimalliviridae</taxon>
        <taxon>Iapetusvirus</taxon>
        <taxon>Iapetusvirus EaH1</taxon>
    </lineage>
</organism>
<evidence type="ECO:0000313" key="1">
    <source>
        <dbReference type="EMBL" id="AGX01936.1"/>
    </source>
</evidence>
<accession>W8CZQ4</accession>
<evidence type="ECO:0000313" key="2">
    <source>
        <dbReference type="Proteomes" id="UP000204235"/>
    </source>
</evidence>
<dbReference type="Proteomes" id="UP000204235">
    <property type="component" value="Segment"/>
</dbReference>
<dbReference type="KEGG" id="vg:18501103"/>
<sequence length="346" mass="39264">MESHYHGKPPRFRREATSFKAVLGTIIEEEIPKTLPRYVSAKSIVNNTGIDLYVRERDGIVHRIPSKEVVLELRKGLFYTCGYFSTEGVDYDVTRRTGNGMTLDRTRVSQVIEPSRYGASVQVTKLTHHYFLDAKDVMDKGGVLYLQELDVVVSMHGLEHLPQHPSENVDFQLAFEERIATMSSATSGLMMGVVDNEGIFGTRYINVNGFVCKVSPVTDPLQPSGIYVYVPGNVDKRTEIVFYELHSSDEQCPIKFYPTQAEAAAHGDIFAEAEKAWEREKQDFEKQILTLKNENELKSLERKDYFEYRSLDRKDDSEHLKMFVASAGIIGGAITVISKLADWFRS</sequence>
<protein>
    <submittedName>
        <fullName evidence="1">Uncharacterized protein</fullName>
    </submittedName>
</protein>
<name>W8CZQ4_9CAUD</name>
<keyword evidence="2" id="KW-1185">Reference proteome</keyword>
<dbReference type="GeneID" id="18501103"/>
<proteinExistence type="predicted"/>
<dbReference type="EMBL" id="KF623294">
    <property type="protein sequence ID" value="AGX01936.1"/>
    <property type="molecule type" value="Genomic_DNA"/>
</dbReference>
<dbReference type="RefSeq" id="YP_009010267.1">
    <property type="nucleotide sequence ID" value="NC_023610.1"/>
</dbReference>
<reference evidence="1 2" key="1">
    <citation type="journal article" date="2014" name="FEMS Microbiol. Lett.">
        <title>The genome of the Erwinia amylovora phage PhiEaH1 reveals greater diversity and broadens the applicability of phages for the treatment of fire blight.</title>
        <authorList>
            <person name="Meczker K."/>
            <person name="Domotor D."/>
            <person name="Vass J."/>
            <person name="Rakhely G."/>
            <person name="Schneider G."/>
            <person name="Kovacs T."/>
        </authorList>
    </citation>
    <scope>NUCLEOTIDE SEQUENCE [LARGE SCALE GENOMIC DNA]</scope>
</reference>